<evidence type="ECO:0000313" key="3">
    <source>
        <dbReference type="Proteomes" id="UP001235744"/>
    </source>
</evidence>
<sequence>MQLLAIILYSRTGDRQVLEFTPGTLNVVTGESKTGKSALLEIIESCLGRDALQMPVGPITSTVSWYAALFQLDTGRAFVGRPAPKPGKASTQQAMLAFGADLEPPAYEELEVNADTDAVREQLGRRIGIEENLHEPPAGSGRQALEAHIGHAALLCLQRQSEIADPGFLFHRQGEQFMAQTLKDTIPYFLGAVPRDQALKRARLAAARREARAAETAHQQADQTVQSAQSGLAALWREAFTLGMVPSEQQPERGTALAALHAAVTAGPMPADADAQTAARRNALERDRDELRTGLKGVAAEREILLQQDNSADDYAGAVRTQTSRLASLNLLGVQPGQETNLPVSCALCGSALDEPDPVPAELHQSLLRLQTQLEGVEAARPARRAALTQLDEKADELRAQVRTVESTLQALMSAGSATDQLADTSRRDFMRGRLHASLAALPASTTEEVARLKYLLDTAQARVAALTAELDPNEEREQLTSRLVAISQDMTDWADALQLEHSGQSVRLDLSRLTVVTDTEQGPAPLFRIGSGENWIGYHVIVHLALHRYFTRQNRPVPRILILDQPTQVWYRSEVDQHTGTPEDDTDRAAVTRLFRLIYDVARELAPDLQIIVCDHANLAEPWFQESVRHNLRGGRKLIPQAWIDELAQ</sequence>
<dbReference type="InterPro" id="IPR022205">
    <property type="entry name" value="DUF3732"/>
</dbReference>
<evidence type="ECO:0000256" key="1">
    <source>
        <dbReference type="SAM" id="Coils"/>
    </source>
</evidence>
<keyword evidence="1" id="KW-0175">Coiled coil</keyword>
<dbReference type="RefSeq" id="WP_306072576.1">
    <property type="nucleotide sequence ID" value="NZ_CP120988.1"/>
</dbReference>
<proteinExistence type="predicted"/>
<feature type="coiled-coil region" evidence="1">
    <location>
        <begin position="388"/>
        <end position="415"/>
    </location>
</feature>
<accession>A0ABY9IHT2</accession>
<gene>
    <name evidence="2" type="ORF">P8A19_00505</name>
</gene>
<reference evidence="2 3" key="1">
    <citation type="submission" date="2023-03" db="EMBL/GenBank/DDBJ databases">
        <title>Isolation and description of six Streptomyces strains from soil environments, able to metabolize different microbial glucans.</title>
        <authorList>
            <person name="Widen T."/>
            <person name="Larsbrink J."/>
        </authorList>
    </citation>
    <scope>NUCLEOTIDE SEQUENCE [LARGE SCALE GENOMIC DNA]</scope>
    <source>
        <strain evidence="2 3">Alt2</strain>
    </source>
</reference>
<evidence type="ECO:0000313" key="2">
    <source>
        <dbReference type="EMBL" id="WLQ54029.1"/>
    </source>
</evidence>
<dbReference type="Proteomes" id="UP001235744">
    <property type="component" value="Chromosome"/>
</dbReference>
<dbReference type="EMBL" id="CP120988">
    <property type="protein sequence ID" value="WLQ54029.1"/>
    <property type="molecule type" value="Genomic_DNA"/>
</dbReference>
<organism evidence="2 3">
    <name type="scientific">Streptomyces poriferorum</name>
    <dbReference type="NCBI Taxonomy" id="2798799"/>
    <lineage>
        <taxon>Bacteria</taxon>
        <taxon>Bacillati</taxon>
        <taxon>Actinomycetota</taxon>
        <taxon>Actinomycetes</taxon>
        <taxon>Kitasatosporales</taxon>
        <taxon>Streptomycetaceae</taxon>
        <taxon>Streptomyces</taxon>
    </lineage>
</organism>
<keyword evidence="3" id="KW-1185">Reference proteome</keyword>
<dbReference type="Pfam" id="PF12532">
    <property type="entry name" value="DUF3732"/>
    <property type="match status" value="1"/>
</dbReference>
<protein>
    <submittedName>
        <fullName evidence="2">DUF3732 domain-containing protein</fullName>
    </submittedName>
</protein>
<name>A0ABY9IHT2_9ACTN</name>